<dbReference type="HAMAP" id="MF_00074">
    <property type="entry name" value="16SrRNA_methyltr_G"/>
    <property type="match status" value="1"/>
</dbReference>
<name>A0A1H0L7D3_9ACTN</name>
<keyword evidence="5 6" id="KW-0949">S-adenosyl-L-methionine</keyword>
<dbReference type="EC" id="2.1.1.-" evidence="6"/>
<dbReference type="InterPro" id="IPR003682">
    <property type="entry name" value="rRNA_ssu_MeTfrase_G"/>
</dbReference>
<keyword evidence="9" id="KW-1185">Reference proteome</keyword>
<evidence type="ECO:0000256" key="2">
    <source>
        <dbReference type="ARBA" id="ARBA00022552"/>
    </source>
</evidence>
<keyword evidence="4 6" id="KW-0808">Transferase</keyword>
<evidence type="ECO:0000256" key="6">
    <source>
        <dbReference type="HAMAP-Rule" id="MF_00074"/>
    </source>
</evidence>
<evidence type="ECO:0000256" key="7">
    <source>
        <dbReference type="SAM" id="MobiDB-lite"/>
    </source>
</evidence>
<proteinExistence type="inferred from homology"/>
<comment type="similarity">
    <text evidence="6">Belongs to the methyltransferase superfamily. RNA methyltransferase RsmG family.</text>
</comment>
<dbReference type="PANTHER" id="PTHR31760">
    <property type="entry name" value="S-ADENOSYL-L-METHIONINE-DEPENDENT METHYLTRANSFERASES SUPERFAMILY PROTEIN"/>
    <property type="match status" value="1"/>
</dbReference>
<feature type="binding site" evidence="6">
    <location>
        <position position="106"/>
    </location>
    <ligand>
        <name>S-adenosyl-L-methionine</name>
        <dbReference type="ChEBI" id="CHEBI:59789"/>
    </ligand>
</feature>
<keyword evidence="1 6" id="KW-0963">Cytoplasm</keyword>
<sequence>MDSASGDDGPTAESVGPSSLTVASTPVAPPTDIEAEPPAAVGLFGERVEIARRYVEALASDGVRRGLIGPREASRLWSRHVLNSAVAGELLSAGQRVVDIGSGAGLPGIPLAICRPDCEIVLVEPLERRTVFLQQIVADFDLTNCRVVRGRADDVVDECGGADVVTSRAVAPLERLARWSVPLLRIGGELLALKGSSAADEIVRDGAAVRALGLVDLEVVSVGHGLVDPETIVIRGHRISASARAGKKRSGGTRRR</sequence>
<dbReference type="AlphaFoldDB" id="A0A1H0L7D3"/>
<evidence type="ECO:0000256" key="1">
    <source>
        <dbReference type="ARBA" id="ARBA00022490"/>
    </source>
</evidence>
<reference evidence="8 9" key="1">
    <citation type="submission" date="2016-10" db="EMBL/GenBank/DDBJ databases">
        <authorList>
            <person name="de Groot N.N."/>
        </authorList>
    </citation>
    <scope>NUCLEOTIDE SEQUENCE [LARGE SCALE GENOMIC DNA]</scope>
    <source>
        <strain evidence="9">P4-7,KCTC 19426,CECT 7604</strain>
    </source>
</reference>
<evidence type="ECO:0000256" key="4">
    <source>
        <dbReference type="ARBA" id="ARBA00022679"/>
    </source>
</evidence>
<feature type="region of interest" description="Disordered" evidence="7">
    <location>
        <begin position="1"/>
        <end position="38"/>
    </location>
</feature>
<dbReference type="NCBIfam" id="TIGR00138">
    <property type="entry name" value="rsmG_gidB"/>
    <property type="match status" value="1"/>
</dbReference>
<keyword evidence="2 6" id="KW-0698">rRNA processing</keyword>
<dbReference type="Pfam" id="PF02527">
    <property type="entry name" value="GidB"/>
    <property type="match status" value="1"/>
</dbReference>
<comment type="subcellular location">
    <subcellularLocation>
        <location evidence="6">Cytoplasm</location>
    </subcellularLocation>
</comment>
<feature type="binding site" evidence="6">
    <location>
        <position position="101"/>
    </location>
    <ligand>
        <name>S-adenosyl-L-methionine</name>
        <dbReference type="ChEBI" id="CHEBI:59789"/>
    </ligand>
</feature>
<protein>
    <recommendedName>
        <fullName evidence="6">Ribosomal RNA small subunit methyltransferase G</fullName>
        <ecNumber evidence="6">2.1.1.-</ecNumber>
    </recommendedName>
    <alternativeName>
        <fullName evidence="6">16S rRNA 7-methylguanosine methyltransferase</fullName>
        <shortName evidence="6">16S rRNA m7G methyltransferase</shortName>
    </alternativeName>
</protein>
<dbReference type="CDD" id="cd02440">
    <property type="entry name" value="AdoMet_MTases"/>
    <property type="match status" value="1"/>
</dbReference>
<dbReference type="STRING" id="1090615.SAMN04515671_1554"/>
<organism evidence="8 9">
    <name type="scientific">Nakamurella panacisegetis</name>
    <dbReference type="NCBI Taxonomy" id="1090615"/>
    <lineage>
        <taxon>Bacteria</taxon>
        <taxon>Bacillati</taxon>
        <taxon>Actinomycetota</taxon>
        <taxon>Actinomycetes</taxon>
        <taxon>Nakamurellales</taxon>
        <taxon>Nakamurellaceae</taxon>
        <taxon>Nakamurella</taxon>
    </lineage>
</organism>
<evidence type="ECO:0000313" key="9">
    <source>
        <dbReference type="Proteomes" id="UP000198741"/>
    </source>
</evidence>
<feature type="binding site" evidence="6">
    <location>
        <position position="168"/>
    </location>
    <ligand>
        <name>S-adenosyl-L-methionine</name>
        <dbReference type="ChEBI" id="CHEBI:59789"/>
    </ligand>
</feature>
<dbReference type="GO" id="GO:0005829">
    <property type="term" value="C:cytosol"/>
    <property type="evidence" value="ECO:0007669"/>
    <property type="project" value="TreeGrafter"/>
</dbReference>
<evidence type="ECO:0000256" key="5">
    <source>
        <dbReference type="ARBA" id="ARBA00022691"/>
    </source>
</evidence>
<dbReference type="Gene3D" id="3.40.50.150">
    <property type="entry name" value="Vaccinia Virus protein VP39"/>
    <property type="match status" value="1"/>
</dbReference>
<evidence type="ECO:0000256" key="3">
    <source>
        <dbReference type="ARBA" id="ARBA00022603"/>
    </source>
</evidence>
<accession>A0A1H0L7D3</accession>
<comment type="caution">
    <text evidence="6">Lacks conserved residue(s) required for the propagation of feature annotation.</text>
</comment>
<dbReference type="SUPFAM" id="SSF53335">
    <property type="entry name" value="S-adenosyl-L-methionine-dependent methyltransferases"/>
    <property type="match status" value="1"/>
</dbReference>
<keyword evidence="3 6" id="KW-0489">Methyltransferase</keyword>
<evidence type="ECO:0000313" key="8">
    <source>
        <dbReference type="EMBL" id="SDO63850.1"/>
    </source>
</evidence>
<gene>
    <name evidence="6" type="primary">rsmG</name>
    <name evidence="8" type="ORF">SAMN04515671_1554</name>
</gene>
<dbReference type="Proteomes" id="UP000198741">
    <property type="component" value="Chromosome I"/>
</dbReference>
<dbReference type="PANTHER" id="PTHR31760:SF0">
    <property type="entry name" value="S-ADENOSYL-L-METHIONINE-DEPENDENT METHYLTRANSFERASES SUPERFAMILY PROTEIN"/>
    <property type="match status" value="1"/>
</dbReference>
<dbReference type="GO" id="GO:0070043">
    <property type="term" value="F:rRNA (guanine-N7-)-methyltransferase activity"/>
    <property type="evidence" value="ECO:0007669"/>
    <property type="project" value="UniProtKB-UniRule"/>
</dbReference>
<dbReference type="EMBL" id="LT629710">
    <property type="protein sequence ID" value="SDO63850.1"/>
    <property type="molecule type" value="Genomic_DNA"/>
</dbReference>
<comment type="function">
    <text evidence="6">Specifically methylates the N7 position of a guanine in 16S rRNA.</text>
</comment>
<dbReference type="InterPro" id="IPR029063">
    <property type="entry name" value="SAM-dependent_MTases_sf"/>
</dbReference>